<reference evidence="1" key="1">
    <citation type="submission" date="2015-12" db="EMBL/GenBank/DDBJ databases">
        <title>Update maize B73 reference genome by single molecule sequencing technologies.</title>
        <authorList>
            <consortium name="Maize Genome Sequencing Project"/>
            <person name="Ware D."/>
        </authorList>
    </citation>
    <scope>NUCLEOTIDE SEQUENCE [LARGE SCALE GENOMIC DNA]</scope>
    <source>
        <tissue evidence="1">Seedling</tissue>
    </source>
</reference>
<dbReference type="EMBL" id="CM007650">
    <property type="protein sequence ID" value="ONM52568.1"/>
    <property type="molecule type" value="Genomic_DNA"/>
</dbReference>
<evidence type="ECO:0000313" key="1">
    <source>
        <dbReference type="EMBL" id="ONM52568.1"/>
    </source>
</evidence>
<protein>
    <submittedName>
        <fullName evidence="1">Uncharacterized protein</fullName>
    </submittedName>
</protein>
<accession>A0A1D6HWE3</accession>
<sequence length="16" mass="1697">MTYCCIPRCSMGSSTG</sequence>
<organism evidence="1">
    <name type="scientific">Zea mays</name>
    <name type="common">Maize</name>
    <dbReference type="NCBI Taxonomy" id="4577"/>
    <lineage>
        <taxon>Eukaryota</taxon>
        <taxon>Viridiplantae</taxon>
        <taxon>Streptophyta</taxon>
        <taxon>Embryophyta</taxon>
        <taxon>Tracheophyta</taxon>
        <taxon>Spermatophyta</taxon>
        <taxon>Magnoliopsida</taxon>
        <taxon>Liliopsida</taxon>
        <taxon>Poales</taxon>
        <taxon>Poaceae</taxon>
        <taxon>PACMAD clade</taxon>
        <taxon>Panicoideae</taxon>
        <taxon>Andropogonodae</taxon>
        <taxon>Andropogoneae</taxon>
        <taxon>Tripsacinae</taxon>
        <taxon>Zea</taxon>
    </lineage>
</organism>
<dbReference type="AlphaFoldDB" id="A0A1D6HWE3"/>
<dbReference type="EMBL" id="CM007650">
    <property type="protein sequence ID" value="ONM52553.1"/>
    <property type="molecule type" value="Genomic_DNA"/>
</dbReference>
<dbReference type="EMBL" id="CM007650">
    <property type="protein sequence ID" value="ONM52547.1"/>
    <property type="molecule type" value="Genomic_DNA"/>
</dbReference>
<name>A0A1D6HWE3_MAIZE</name>
<proteinExistence type="predicted"/>
<gene>
    <name evidence="1" type="ORF">ZEAMMB73_Zm00001d019252</name>
</gene>